<evidence type="ECO:0000256" key="2">
    <source>
        <dbReference type="SAM" id="MobiDB-lite"/>
    </source>
</evidence>
<accession>A0AA86UB28</accession>
<evidence type="ECO:0000313" key="4">
    <source>
        <dbReference type="EMBL" id="CAL6049599.1"/>
    </source>
</evidence>
<dbReference type="EMBL" id="CAXDID020000181">
    <property type="protein sequence ID" value="CAL6049599.1"/>
    <property type="molecule type" value="Genomic_DNA"/>
</dbReference>
<organism evidence="3">
    <name type="scientific">Hexamita inflata</name>
    <dbReference type="NCBI Taxonomy" id="28002"/>
    <lineage>
        <taxon>Eukaryota</taxon>
        <taxon>Metamonada</taxon>
        <taxon>Diplomonadida</taxon>
        <taxon>Hexamitidae</taxon>
        <taxon>Hexamitinae</taxon>
        <taxon>Hexamita</taxon>
    </lineage>
</organism>
<evidence type="ECO:0000313" key="5">
    <source>
        <dbReference type="Proteomes" id="UP001642409"/>
    </source>
</evidence>
<sequence>MKQNLKKEFEQIQKITQVSDFDNIFEVKEHLNHRICLMTNLRKRMDLGLEDSELKLQMLKKDIAAQELQQNCMRQLSADMYLNRADAAQQQESEYKQVRDRAEKAVRQQQALVEDAGFRLSAIKDKALRQSQDTEETFNNLLILKSELQIENNQPLKHLEKELKEAKKKLKTAQNETENNVKQTDAELKYLFKILKYDVNQLKERKHNFVQEEAKICAQMQQEFWAKNEIDVEQSRSDALEIKANMYDQYVESSDDILAQTKSKKVVKIVEHKDKEKDNKDQHKDKAKTNEQKGDKKIKNNELIMKKQDIEHKINSSKYKQTEKKKTKRKYSSKNQSEDESESIDQLKDIDNLQIYKEAQDQINLKKTQQIINNNQLQKSKRIDEETEAEQLKSRLVDQLVSNVIEKQESPLNSRGEIKQNEDYYFAKQISNQSHDSLTQEPLSMTNTHQQQQYDSNIQGYSSNYSQQSNYQSTKLYNESFQNDVSQYSQNYQNPPPAPVQYIPQQQNHVTYQNAWTDHINNQTRNAALQVDIPTKKKLLIQQQFDQCGKVLDKQEIMVTASPLYGPAYVEYKKKQLEKEQKSWHNDFKVTQKPKQYVIRPVIIDPDYKKPESVCYFENMKTAVEKTTFQNKLVDFECGKLTKEQNVKSQREMRILDAQTELDALKMLYDDALQVGNKKLLNSIQVQIRRKLQQLKTIEKSVM</sequence>
<reference evidence="3" key="1">
    <citation type="submission" date="2023-06" db="EMBL/GenBank/DDBJ databases">
        <authorList>
            <person name="Kurt Z."/>
        </authorList>
    </citation>
    <scope>NUCLEOTIDE SEQUENCE</scope>
</reference>
<evidence type="ECO:0000256" key="1">
    <source>
        <dbReference type="SAM" id="Coils"/>
    </source>
</evidence>
<keyword evidence="5" id="KW-1185">Reference proteome</keyword>
<feature type="coiled-coil region" evidence="1">
    <location>
        <begin position="156"/>
        <end position="187"/>
    </location>
</feature>
<feature type="coiled-coil region" evidence="1">
    <location>
        <begin position="49"/>
        <end position="108"/>
    </location>
</feature>
<comment type="caution">
    <text evidence="3">The sequence shown here is derived from an EMBL/GenBank/DDBJ whole genome shotgun (WGS) entry which is preliminary data.</text>
</comment>
<evidence type="ECO:0000313" key="3">
    <source>
        <dbReference type="EMBL" id="CAI9948504.1"/>
    </source>
</evidence>
<feature type="compositionally biased region" description="Basic and acidic residues" evidence="2">
    <location>
        <begin position="270"/>
        <end position="324"/>
    </location>
</feature>
<dbReference type="AlphaFoldDB" id="A0AA86UB28"/>
<dbReference type="Proteomes" id="UP001642409">
    <property type="component" value="Unassembled WGS sequence"/>
</dbReference>
<dbReference type="EMBL" id="CATOUU010000789">
    <property type="protein sequence ID" value="CAI9948504.1"/>
    <property type="molecule type" value="Genomic_DNA"/>
</dbReference>
<keyword evidence="1" id="KW-0175">Coiled coil</keyword>
<protein>
    <submittedName>
        <fullName evidence="4">Hypothetical_protein</fullName>
    </submittedName>
</protein>
<proteinExistence type="predicted"/>
<gene>
    <name evidence="3" type="ORF">HINF_LOCUS36149</name>
    <name evidence="4" type="ORF">HINF_LOCUS43453</name>
</gene>
<reference evidence="4 5" key="2">
    <citation type="submission" date="2024-07" db="EMBL/GenBank/DDBJ databases">
        <authorList>
            <person name="Akdeniz Z."/>
        </authorList>
    </citation>
    <scope>NUCLEOTIDE SEQUENCE [LARGE SCALE GENOMIC DNA]</scope>
</reference>
<name>A0AA86UB28_9EUKA</name>
<feature type="region of interest" description="Disordered" evidence="2">
    <location>
        <begin position="270"/>
        <end position="345"/>
    </location>
</feature>